<evidence type="ECO:0000256" key="3">
    <source>
        <dbReference type="ARBA" id="ARBA00023125"/>
    </source>
</evidence>
<dbReference type="GO" id="GO:0000977">
    <property type="term" value="F:RNA polymerase II transcription regulatory region sequence-specific DNA binding"/>
    <property type="evidence" value="ECO:0007669"/>
    <property type="project" value="TreeGrafter"/>
</dbReference>
<accession>A0A7R9LF74</accession>
<dbReference type="OrthoDB" id="6106870at2759"/>
<evidence type="ECO:0000256" key="4">
    <source>
        <dbReference type="ARBA" id="ARBA00023163"/>
    </source>
</evidence>
<reference evidence="7" key="1">
    <citation type="submission" date="2020-11" db="EMBL/GenBank/DDBJ databases">
        <authorList>
            <person name="Tran Van P."/>
        </authorList>
    </citation>
    <scope>NUCLEOTIDE SEQUENCE</scope>
</reference>
<dbReference type="Gene3D" id="4.10.280.10">
    <property type="entry name" value="Helix-loop-helix DNA-binding domain"/>
    <property type="match status" value="1"/>
</dbReference>
<keyword evidence="8" id="KW-1185">Reference proteome</keyword>
<dbReference type="InterPro" id="IPR036638">
    <property type="entry name" value="HLH_DNA-bd_sf"/>
</dbReference>
<dbReference type="FunFam" id="4.10.280.10:FF:000010">
    <property type="entry name" value="Scleraxis bHLH transcription factor"/>
    <property type="match status" value="1"/>
</dbReference>
<organism evidence="7">
    <name type="scientific">Medioppia subpectinata</name>
    <dbReference type="NCBI Taxonomy" id="1979941"/>
    <lineage>
        <taxon>Eukaryota</taxon>
        <taxon>Metazoa</taxon>
        <taxon>Ecdysozoa</taxon>
        <taxon>Arthropoda</taxon>
        <taxon>Chelicerata</taxon>
        <taxon>Arachnida</taxon>
        <taxon>Acari</taxon>
        <taxon>Acariformes</taxon>
        <taxon>Sarcoptiformes</taxon>
        <taxon>Oribatida</taxon>
        <taxon>Brachypylina</taxon>
        <taxon>Oppioidea</taxon>
        <taxon>Oppiidae</taxon>
        <taxon>Medioppia</taxon>
    </lineage>
</organism>
<dbReference type="CDD" id="cd11465">
    <property type="entry name" value="bHLH_TS_scleraxis_like"/>
    <property type="match status" value="1"/>
</dbReference>
<dbReference type="GO" id="GO:0046983">
    <property type="term" value="F:protein dimerization activity"/>
    <property type="evidence" value="ECO:0007669"/>
    <property type="project" value="InterPro"/>
</dbReference>
<dbReference type="SUPFAM" id="SSF47459">
    <property type="entry name" value="HLH, helix-loop-helix DNA-binding domain"/>
    <property type="match status" value="1"/>
</dbReference>
<keyword evidence="5" id="KW-0539">Nucleus</keyword>
<dbReference type="PROSITE" id="PS50888">
    <property type="entry name" value="BHLH"/>
    <property type="match status" value="1"/>
</dbReference>
<dbReference type="GO" id="GO:0000981">
    <property type="term" value="F:DNA-binding transcription factor activity, RNA polymerase II-specific"/>
    <property type="evidence" value="ECO:0007669"/>
    <property type="project" value="TreeGrafter"/>
</dbReference>
<evidence type="ECO:0000256" key="1">
    <source>
        <dbReference type="ARBA" id="ARBA00004123"/>
    </source>
</evidence>
<dbReference type="PANTHER" id="PTHR23349">
    <property type="entry name" value="BASIC HELIX-LOOP-HELIX TRANSCRIPTION FACTOR, TWIST"/>
    <property type="match status" value="1"/>
</dbReference>
<dbReference type="EMBL" id="OC878393">
    <property type="protein sequence ID" value="CAD7640587.1"/>
    <property type="molecule type" value="Genomic_DNA"/>
</dbReference>
<comment type="subcellular location">
    <subcellularLocation>
        <location evidence="1">Nucleus</location>
    </subcellularLocation>
</comment>
<dbReference type="InterPro" id="IPR011598">
    <property type="entry name" value="bHLH_dom"/>
</dbReference>
<gene>
    <name evidence="7" type="ORF">OSB1V03_LOCUS18274</name>
</gene>
<dbReference type="SMART" id="SM00353">
    <property type="entry name" value="HLH"/>
    <property type="match status" value="1"/>
</dbReference>
<dbReference type="InterPro" id="IPR050283">
    <property type="entry name" value="E-box_TF_Regulators"/>
</dbReference>
<evidence type="ECO:0000259" key="6">
    <source>
        <dbReference type="PROSITE" id="PS50888"/>
    </source>
</evidence>
<evidence type="ECO:0000256" key="2">
    <source>
        <dbReference type="ARBA" id="ARBA00023015"/>
    </source>
</evidence>
<sequence>MNANNTLTGFRSKGERRYDCQKQRQVANARERDRTESVNSAFITLRSLIPTDPPDRKLSKIETLRLAVSYIQHLNNVRNAIFNGEESADICVKNSRIGSFTAKTICTFCITDKKQNSFQELLYETPDTYEDFTLLNVSLDKTNEICGQLFPQLNEFNDLNNGENTSFSYCLSVSSSTPSDLEII</sequence>
<name>A0A7R9LF74_9ACAR</name>
<evidence type="ECO:0000313" key="8">
    <source>
        <dbReference type="Proteomes" id="UP000759131"/>
    </source>
</evidence>
<keyword evidence="3" id="KW-0238">DNA-binding</keyword>
<dbReference type="Proteomes" id="UP000759131">
    <property type="component" value="Unassembled WGS sequence"/>
</dbReference>
<keyword evidence="2" id="KW-0805">Transcription regulation</keyword>
<evidence type="ECO:0000256" key="5">
    <source>
        <dbReference type="ARBA" id="ARBA00023242"/>
    </source>
</evidence>
<proteinExistence type="predicted"/>
<evidence type="ECO:0000313" key="7">
    <source>
        <dbReference type="EMBL" id="CAD7640587.1"/>
    </source>
</evidence>
<dbReference type="Pfam" id="PF00010">
    <property type="entry name" value="HLH"/>
    <property type="match status" value="1"/>
</dbReference>
<dbReference type="AlphaFoldDB" id="A0A7R9LF74"/>
<dbReference type="PANTHER" id="PTHR23349:SF42">
    <property type="entry name" value="BHLH DOMAIN-CONTAINING PROTEIN"/>
    <property type="match status" value="1"/>
</dbReference>
<feature type="domain" description="BHLH" evidence="6">
    <location>
        <begin position="22"/>
        <end position="74"/>
    </location>
</feature>
<keyword evidence="4" id="KW-0804">Transcription</keyword>
<dbReference type="GO" id="GO:0032502">
    <property type="term" value="P:developmental process"/>
    <property type="evidence" value="ECO:0007669"/>
    <property type="project" value="TreeGrafter"/>
</dbReference>
<dbReference type="EMBL" id="CAJPIZ010023818">
    <property type="protein sequence ID" value="CAG2118322.1"/>
    <property type="molecule type" value="Genomic_DNA"/>
</dbReference>
<protein>
    <recommendedName>
        <fullName evidence="6">BHLH domain-containing protein</fullName>
    </recommendedName>
</protein>
<dbReference type="GO" id="GO:0005634">
    <property type="term" value="C:nucleus"/>
    <property type="evidence" value="ECO:0007669"/>
    <property type="project" value="UniProtKB-SubCell"/>
</dbReference>